<name>A0A1R4FHW6_9MICC</name>
<reference evidence="2 3" key="1">
    <citation type="submission" date="2017-02" db="EMBL/GenBank/DDBJ databases">
        <authorList>
            <person name="Peterson S.W."/>
        </authorList>
    </citation>
    <scope>NUCLEOTIDE SEQUENCE [LARGE SCALE GENOMIC DNA]</scope>
    <source>
        <strain evidence="2 3">B Ar 00.02</strain>
    </source>
</reference>
<dbReference type="RefSeq" id="WP_086995805.1">
    <property type="nucleotide sequence ID" value="NZ_FUHW01000019.1"/>
</dbReference>
<protein>
    <submittedName>
        <fullName evidence="2">Uncharacterized protein</fullName>
    </submittedName>
</protein>
<proteinExistence type="predicted"/>
<dbReference type="EMBL" id="FUHW01000019">
    <property type="protein sequence ID" value="SJM55545.1"/>
    <property type="molecule type" value="Genomic_DNA"/>
</dbReference>
<accession>A0A1R4FHW6</accession>
<dbReference type="AlphaFoldDB" id="A0A1R4FHW6"/>
<evidence type="ECO:0000313" key="3">
    <source>
        <dbReference type="Proteomes" id="UP000195913"/>
    </source>
</evidence>
<dbReference type="InterPro" id="IPR045436">
    <property type="entry name" value="DUF6507"/>
</dbReference>
<sequence>MTWKIDVPAVRKVLDTTDSSLSETEGAKDDVATALEAVEASLPGECADIVSALSALRRDTLVNDMTDIMTRGNNAVQGTGESVRAFQDADEDMRDRAQARAASIPVQGPPADTKVPANMFNFGTRERTV</sequence>
<keyword evidence="3" id="KW-1185">Reference proteome</keyword>
<feature type="region of interest" description="Disordered" evidence="1">
    <location>
        <begin position="88"/>
        <end position="118"/>
    </location>
</feature>
<evidence type="ECO:0000313" key="2">
    <source>
        <dbReference type="EMBL" id="SJM55545.1"/>
    </source>
</evidence>
<dbReference type="Proteomes" id="UP000195913">
    <property type="component" value="Unassembled WGS sequence"/>
</dbReference>
<organism evidence="2 3">
    <name type="scientific">Arthrobacter rhombi</name>
    <dbReference type="NCBI Taxonomy" id="71253"/>
    <lineage>
        <taxon>Bacteria</taxon>
        <taxon>Bacillati</taxon>
        <taxon>Actinomycetota</taxon>
        <taxon>Actinomycetes</taxon>
        <taxon>Micrococcales</taxon>
        <taxon>Micrococcaceae</taxon>
        <taxon>Arthrobacter</taxon>
    </lineage>
</organism>
<evidence type="ECO:0000256" key="1">
    <source>
        <dbReference type="SAM" id="MobiDB-lite"/>
    </source>
</evidence>
<gene>
    <name evidence="2" type="ORF">FM101_04025</name>
</gene>
<dbReference type="Pfam" id="PF20117">
    <property type="entry name" value="DUF6507"/>
    <property type="match status" value="1"/>
</dbReference>